<reference evidence="2" key="2">
    <citation type="submission" date="2021-12" db="EMBL/GenBank/DDBJ databases">
        <title>Resequencing data analysis of finger millet.</title>
        <authorList>
            <person name="Hatakeyama M."/>
            <person name="Aluri S."/>
            <person name="Balachadran M.T."/>
            <person name="Sivarajan S.R."/>
            <person name="Poveda L."/>
            <person name="Shimizu-Inatsugi R."/>
            <person name="Schlapbach R."/>
            <person name="Sreeman S.M."/>
            <person name="Shimizu K.K."/>
        </authorList>
    </citation>
    <scope>NUCLEOTIDE SEQUENCE</scope>
</reference>
<sequence length="184" mass="19421">MSRKTEAAMSVWRWGVQQCSCQRQLRQPVATTTTMGAAASPLAIARARQPGGEEDGRGETRHAAVVRLSLMAVAVAMATTTKEVAVFQVKLRVSSCKAVVSAMEGSFPPGGGEDDGSSTLTPAMANVLQTGSFANCELRSMVLVDRSMLGSHSPSFNYPGKIPPGLDLPSDVTDKKLVEGTHND</sequence>
<organism evidence="2 3">
    <name type="scientific">Eleusine coracana subsp. coracana</name>
    <dbReference type="NCBI Taxonomy" id="191504"/>
    <lineage>
        <taxon>Eukaryota</taxon>
        <taxon>Viridiplantae</taxon>
        <taxon>Streptophyta</taxon>
        <taxon>Embryophyta</taxon>
        <taxon>Tracheophyta</taxon>
        <taxon>Spermatophyta</taxon>
        <taxon>Magnoliopsida</taxon>
        <taxon>Liliopsida</taxon>
        <taxon>Poales</taxon>
        <taxon>Poaceae</taxon>
        <taxon>PACMAD clade</taxon>
        <taxon>Chloridoideae</taxon>
        <taxon>Cynodonteae</taxon>
        <taxon>Eleusininae</taxon>
        <taxon>Eleusine</taxon>
    </lineage>
</organism>
<feature type="compositionally biased region" description="Basic and acidic residues" evidence="1">
    <location>
        <begin position="172"/>
        <end position="184"/>
    </location>
</feature>
<dbReference type="AlphaFoldDB" id="A0AAV5DNU8"/>
<evidence type="ECO:0000256" key="1">
    <source>
        <dbReference type="SAM" id="MobiDB-lite"/>
    </source>
</evidence>
<evidence type="ECO:0000313" key="3">
    <source>
        <dbReference type="Proteomes" id="UP001054889"/>
    </source>
</evidence>
<comment type="caution">
    <text evidence="2">The sequence shown here is derived from an EMBL/GenBank/DDBJ whole genome shotgun (WGS) entry which is preliminary data.</text>
</comment>
<accession>A0AAV5DNU8</accession>
<keyword evidence="3" id="KW-1185">Reference proteome</keyword>
<dbReference type="EMBL" id="BQKI01000021">
    <property type="protein sequence ID" value="GJN12168.1"/>
    <property type="molecule type" value="Genomic_DNA"/>
</dbReference>
<feature type="region of interest" description="Disordered" evidence="1">
    <location>
        <begin position="155"/>
        <end position="184"/>
    </location>
</feature>
<evidence type="ECO:0000313" key="2">
    <source>
        <dbReference type="EMBL" id="GJN12168.1"/>
    </source>
</evidence>
<protein>
    <submittedName>
        <fullName evidence="2">Uncharacterized protein</fullName>
    </submittedName>
</protein>
<name>A0AAV5DNU8_ELECO</name>
<proteinExistence type="predicted"/>
<reference evidence="2" key="1">
    <citation type="journal article" date="2018" name="DNA Res.">
        <title>Multiple hybrid de novo genome assembly of finger millet, an orphan allotetraploid crop.</title>
        <authorList>
            <person name="Hatakeyama M."/>
            <person name="Aluri S."/>
            <person name="Balachadran M.T."/>
            <person name="Sivarajan S.R."/>
            <person name="Patrignani A."/>
            <person name="Gruter S."/>
            <person name="Poveda L."/>
            <person name="Shimizu-Inatsugi R."/>
            <person name="Baeten J."/>
            <person name="Francoijs K.J."/>
            <person name="Nataraja K.N."/>
            <person name="Reddy Y.A.N."/>
            <person name="Phadnis S."/>
            <person name="Ravikumar R.L."/>
            <person name="Schlapbach R."/>
            <person name="Sreeman S.M."/>
            <person name="Shimizu K.K."/>
        </authorList>
    </citation>
    <scope>NUCLEOTIDE SEQUENCE</scope>
</reference>
<gene>
    <name evidence="2" type="primary">ga30423</name>
    <name evidence="2" type="ORF">PR202_ga30423</name>
</gene>
<dbReference type="Proteomes" id="UP001054889">
    <property type="component" value="Unassembled WGS sequence"/>
</dbReference>